<keyword evidence="1 2" id="KW-0732">Signal</keyword>
<reference evidence="6 7" key="1">
    <citation type="submission" date="2018-11" db="EMBL/GenBank/DDBJ databases">
        <title>Genomic Encyclopedia of Type Strains, Phase IV (KMG-IV): sequencing the most valuable type-strain genomes for metagenomic binning, comparative biology and taxonomic classification.</title>
        <authorList>
            <person name="Goeker M."/>
        </authorList>
    </citation>
    <scope>NUCLEOTIDE SEQUENCE [LARGE SCALE GENOMIC DNA]</scope>
    <source>
        <strain evidence="6 7">DSM 101684</strain>
    </source>
</reference>
<dbReference type="InterPro" id="IPR034706">
    <property type="entry name" value="CpoB"/>
</dbReference>
<dbReference type="HAMAP" id="MF_02066">
    <property type="entry name" value="CpoB"/>
    <property type="match status" value="1"/>
</dbReference>
<feature type="coiled-coil region" evidence="2">
    <location>
        <begin position="32"/>
        <end position="105"/>
    </location>
</feature>
<keyword evidence="2" id="KW-0175">Coiled coil</keyword>
<feature type="domain" description="Outer membrane lipoprotein BamD-like" evidence="4">
    <location>
        <begin position="137"/>
        <end position="259"/>
    </location>
</feature>
<evidence type="ECO:0000259" key="4">
    <source>
        <dbReference type="Pfam" id="PF13525"/>
    </source>
</evidence>
<dbReference type="Gene3D" id="1.25.40.10">
    <property type="entry name" value="Tetratricopeptide repeat domain"/>
    <property type="match status" value="1"/>
</dbReference>
<sequence precursor="true">MMSVSAHRSLQRLLVVLLLGASAWAQAALFSDDEARQAILDLRQRVEALRQATDGAERRRAEELDQIRRSLLDLQSQIESLRAEQARLRGQSEELARTLSELQRAQLSLAEKTDARLRAFEPQKVAVDGREFLATADERKAFEAALAQFRNGDFSAAGAAFAEFIKRYPESGYGPSALFWLGNAQYANRAYKEAISNLRAMIKAAPDHPRAPDALLAIANCQVELKDMRAARATLEELVKTYPKSEAASTARDRLARLR</sequence>
<dbReference type="InterPro" id="IPR014162">
    <property type="entry name" value="CpoB_C"/>
</dbReference>
<evidence type="ECO:0000313" key="7">
    <source>
        <dbReference type="Proteomes" id="UP000272193"/>
    </source>
</evidence>
<dbReference type="EMBL" id="RKQL01000002">
    <property type="protein sequence ID" value="RPE70697.1"/>
    <property type="molecule type" value="Genomic_DNA"/>
</dbReference>
<feature type="signal peptide" evidence="2">
    <location>
        <begin position="1"/>
        <end position="27"/>
    </location>
</feature>
<organism evidence="6 7">
    <name type="scientific">Tibeticola sediminis</name>
    <dbReference type="NCBI Taxonomy" id="1917811"/>
    <lineage>
        <taxon>Bacteria</taxon>
        <taxon>Pseudomonadati</taxon>
        <taxon>Pseudomonadota</taxon>
        <taxon>Betaproteobacteria</taxon>
        <taxon>Burkholderiales</taxon>
        <taxon>Comamonadaceae</taxon>
        <taxon>Tibeticola</taxon>
    </lineage>
</organism>
<dbReference type="Proteomes" id="UP000272193">
    <property type="component" value="Unassembled WGS sequence"/>
</dbReference>
<name>A0A3N4V0V6_9BURK</name>
<protein>
    <recommendedName>
        <fullName evidence="2">Cell division coordinator CpoB</fullName>
    </recommendedName>
</protein>
<dbReference type="InterPro" id="IPR019734">
    <property type="entry name" value="TPR_rpt"/>
</dbReference>
<dbReference type="AlphaFoldDB" id="A0A3N4V0V6"/>
<dbReference type="InterPro" id="IPR011990">
    <property type="entry name" value="TPR-like_helical_dom_sf"/>
</dbReference>
<keyword evidence="3" id="KW-0802">TPR repeat</keyword>
<evidence type="ECO:0000256" key="3">
    <source>
        <dbReference type="PROSITE-ProRule" id="PRU00339"/>
    </source>
</evidence>
<evidence type="ECO:0000256" key="1">
    <source>
        <dbReference type="ARBA" id="ARBA00022729"/>
    </source>
</evidence>
<evidence type="ECO:0000259" key="5">
    <source>
        <dbReference type="Pfam" id="PF16331"/>
    </source>
</evidence>
<dbReference type="InterPro" id="IPR032519">
    <property type="entry name" value="YbgF_tri"/>
</dbReference>
<evidence type="ECO:0000313" key="6">
    <source>
        <dbReference type="EMBL" id="RPE70697.1"/>
    </source>
</evidence>
<keyword evidence="2" id="KW-0131">Cell cycle</keyword>
<accession>A0A3N4V0V6</accession>
<keyword evidence="7" id="KW-1185">Reference proteome</keyword>
<dbReference type="PROSITE" id="PS50005">
    <property type="entry name" value="TPR"/>
    <property type="match status" value="1"/>
</dbReference>
<dbReference type="GO" id="GO:0030288">
    <property type="term" value="C:outer membrane-bounded periplasmic space"/>
    <property type="evidence" value="ECO:0007669"/>
    <property type="project" value="UniProtKB-UniRule"/>
</dbReference>
<dbReference type="NCBIfam" id="TIGR02795">
    <property type="entry name" value="tol_pal_ybgF"/>
    <property type="match status" value="1"/>
</dbReference>
<comment type="caution">
    <text evidence="6">The sequence shown here is derived from an EMBL/GenBank/DDBJ whole genome shotgun (WGS) entry which is preliminary data.</text>
</comment>
<dbReference type="InterPro" id="IPR039565">
    <property type="entry name" value="BamD-like"/>
</dbReference>
<feature type="domain" description="YbgF trimerisation" evidence="5">
    <location>
        <begin position="62"/>
        <end position="125"/>
    </location>
</feature>
<dbReference type="Pfam" id="PF13525">
    <property type="entry name" value="YfiO"/>
    <property type="match status" value="1"/>
</dbReference>
<dbReference type="SUPFAM" id="SSF48452">
    <property type="entry name" value="TPR-like"/>
    <property type="match status" value="1"/>
</dbReference>
<keyword evidence="2" id="KW-0574">Periplasm</keyword>
<proteinExistence type="inferred from homology"/>
<feature type="repeat" description="TPR" evidence="3">
    <location>
        <begin position="175"/>
        <end position="208"/>
    </location>
</feature>
<feature type="chain" id="PRO_5018344956" description="Cell division coordinator CpoB" evidence="2">
    <location>
        <begin position="28"/>
        <end position="259"/>
    </location>
</feature>
<comment type="similarity">
    <text evidence="2">Belongs to the CpoB family.</text>
</comment>
<gene>
    <name evidence="2" type="primary">cpoB</name>
    <name evidence="6" type="ORF">EDC62_1183</name>
</gene>
<dbReference type="GO" id="GO:0070206">
    <property type="term" value="P:protein trimerization"/>
    <property type="evidence" value="ECO:0007669"/>
    <property type="project" value="InterPro"/>
</dbReference>
<dbReference type="Pfam" id="PF16331">
    <property type="entry name" value="TolA_bind_tri"/>
    <property type="match status" value="1"/>
</dbReference>
<keyword evidence="2" id="KW-0132">Cell division</keyword>
<comment type="function">
    <text evidence="2">Mediates coordination of peptidoglycan synthesis and outer membrane constriction during cell division.</text>
</comment>
<comment type="subcellular location">
    <subcellularLocation>
        <location evidence="2">Periplasm</location>
    </subcellularLocation>
</comment>
<evidence type="ECO:0000256" key="2">
    <source>
        <dbReference type="HAMAP-Rule" id="MF_02066"/>
    </source>
</evidence>
<dbReference type="GO" id="GO:0043093">
    <property type="term" value="P:FtsZ-dependent cytokinesis"/>
    <property type="evidence" value="ECO:0007669"/>
    <property type="project" value="UniProtKB-UniRule"/>
</dbReference>